<dbReference type="KEGG" id="banc:PU02_0424"/>
<reference evidence="8 9" key="1">
    <citation type="journal article" date="2015" name="Genome Announc.">
        <title>Complete Genome Sequence of Bartonella ancashensis Strain 20.00, Isolated from the Blood of a Patient with Verruga Peruana.</title>
        <authorList>
            <person name="Hang J."/>
            <person name="Mullins K.E."/>
            <person name="Clifford R.J."/>
            <person name="Onmus-Leone F."/>
            <person name="Yang Y."/>
            <person name="Jiang J."/>
            <person name="Leguia M."/>
            <person name="Kasper M.R."/>
            <person name="Maguina C."/>
            <person name="Lesho E.P."/>
            <person name="Jarman R.G."/>
            <person name="Richards A.L."/>
            <person name="Blazes D."/>
        </authorList>
    </citation>
    <scope>NUCLEOTIDE SEQUENCE [LARGE SCALE GENOMIC DNA]</scope>
    <source>
        <strain evidence="8 9">20.00</strain>
    </source>
</reference>
<comment type="subcellular location">
    <subcellularLocation>
        <location evidence="1">Cell membrane</location>
        <topology evidence="1">Multi-pass membrane protein</topology>
    </subcellularLocation>
</comment>
<dbReference type="STRING" id="1318743.PU02_0424"/>
<sequence length="145" mass="16644">MWLLLSGFSMGQFFVGTAVALLGGWMMRFLEPETIRVKNWNPFFRLLYRIFVDSITSNIAVAWFILTKKHSEQQSGFVVVPLSLKNRTSLAILACILSAVPGTIWVAYNSKNNKLLIHVLNLNDGNNYPQFIKQRYEQLLLEIFS</sequence>
<evidence type="ECO:0000256" key="4">
    <source>
        <dbReference type="ARBA" id="ARBA00022692"/>
    </source>
</evidence>
<gene>
    <name evidence="8" type="ORF">PU02_0424</name>
</gene>
<evidence type="ECO:0000313" key="9">
    <source>
        <dbReference type="Proteomes" id="UP000057213"/>
    </source>
</evidence>
<evidence type="ECO:0000256" key="7">
    <source>
        <dbReference type="SAM" id="Phobius"/>
    </source>
</evidence>
<feature type="transmembrane region" description="Helical" evidence="7">
    <location>
        <begin position="6"/>
        <end position="25"/>
    </location>
</feature>
<keyword evidence="4 7" id="KW-0812">Transmembrane</keyword>
<dbReference type="Proteomes" id="UP000057213">
    <property type="component" value="Chromosome"/>
</dbReference>
<keyword evidence="5 7" id="KW-1133">Transmembrane helix</keyword>
<feature type="transmembrane region" description="Helical" evidence="7">
    <location>
        <begin position="46"/>
        <end position="66"/>
    </location>
</feature>
<dbReference type="NCBIfam" id="NF006520">
    <property type="entry name" value="PRK08965.1-4"/>
    <property type="match status" value="1"/>
</dbReference>
<keyword evidence="9" id="KW-1185">Reference proteome</keyword>
<evidence type="ECO:0000256" key="1">
    <source>
        <dbReference type="ARBA" id="ARBA00004651"/>
    </source>
</evidence>
<keyword evidence="6 7" id="KW-0472">Membrane</keyword>
<dbReference type="Pfam" id="PF01899">
    <property type="entry name" value="MNHE"/>
    <property type="match status" value="1"/>
</dbReference>
<accession>A0A0M4L7L5</accession>
<evidence type="ECO:0000313" key="8">
    <source>
        <dbReference type="EMBL" id="ALE03238.1"/>
    </source>
</evidence>
<comment type="similarity">
    <text evidence="2">Belongs to the CPA3 antiporters (TC 2.A.63) subunit E family.</text>
</comment>
<evidence type="ECO:0000256" key="3">
    <source>
        <dbReference type="ARBA" id="ARBA00022475"/>
    </source>
</evidence>
<name>A0A0M4L7L5_9HYPH</name>
<dbReference type="PANTHER" id="PTHR34584">
    <property type="entry name" value="NA(+)/H(+) ANTIPORTER SUBUNIT E1"/>
    <property type="match status" value="1"/>
</dbReference>
<organism evidence="8 9">
    <name type="scientific">Bartonella ancashensis</name>
    <dbReference type="NCBI Taxonomy" id="1318743"/>
    <lineage>
        <taxon>Bacteria</taxon>
        <taxon>Pseudomonadati</taxon>
        <taxon>Pseudomonadota</taxon>
        <taxon>Alphaproteobacteria</taxon>
        <taxon>Hyphomicrobiales</taxon>
        <taxon>Bartonellaceae</taxon>
        <taxon>Bartonella</taxon>
    </lineage>
</organism>
<dbReference type="PANTHER" id="PTHR34584:SF1">
    <property type="entry name" value="NA(+)_H(+) ANTIPORTER SUBUNIT E1"/>
    <property type="match status" value="1"/>
</dbReference>
<dbReference type="PATRIC" id="fig|1318743.3.peg.436"/>
<dbReference type="GO" id="GO:0005886">
    <property type="term" value="C:plasma membrane"/>
    <property type="evidence" value="ECO:0007669"/>
    <property type="project" value="UniProtKB-SubCell"/>
</dbReference>
<dbReference type="InterPro" id="IPR002758">
    <property type="entry name" value="Cation_antiport_E"/>
</dbReference>
<evidence type="ECO:0000256" key="2">
    <source>
        <dbReference type="ARBA" id="ARBA00006228"/>
    </source>
</evidence>
<evidence type="ECO:0000256" key="5">
    <source>
        <dbReference type="ARBA" id="ARBA00022989"/>
    </source>
</evidence>
<dbReference type="GO" id="GO:0008324">
    <property type="term" value="F:monoatomic cation transmembrane transporter activity"/>
    <property type="evidence" value="ECO:0007669"/>
    <property type="project" value="InterPro"/>
</dbReference>
<keyword evidence="3" id="KW-1003">Cell membrane</keyword>
<protein>
    <submittedName>
        <fullName evidence="8">Na(+) H(+) antiporter subunit E</fullName>
    </submittedName>
</protein>
<dbReference type="EMBL" id="CP010401">
    <property type="protein sequence ID" value="ALE03238.1"/>
    <property type="molecule type" value="Genomic_DNA"/>
</dbReference>
<feature type="transmembrane region" description="Helical" evidence="7">
    <location>
        <begin position="86"/>
        <end position="108"/>
    </location>
</feature>
<dbReference type="AlphaFoldDB" id="A0A0M4L7L5"/>
<evidence type="ECO:0000256" key="6">
    <source>
        <dbReference type="ARBA" id="ARBA00023136"/>
    </source>
</evidence>
<proteinExistence type="inferred from homology"/>